<protein>
    <recommendedName>
        <fullName evidence="1">Fungal lipase-type domain-containing protein</fullName>
    </recommendedName>
</protein>
<dbReference type="EMBL" id="WVIC01000056">
    <property type="protein sequence ID" value="NCJ08526.1"/>
    <property type="molecule type" value="Genomic_DNA"/>
</dbReference>
<dbReference type="RefSeq" id="WP_161826999.1">
    <property type="nucleotide sequence ID" value="NZ_WVIC01000056.1"/>
</dbReference>
<accession>A0A8K2A8X5</accession>
<comment type="caution">
    <text evidence="2">The sequence shown here is derived from an EMBL/GenBank/DDBJ whole genome shotgun (WGS) entry which is preliminary data.</text>
</comment>
<keyword evidence="3" id="KW-1185">Reference proteome</keyword>
<dbReference type="CDD" id="cd00519">
    <property type="entry name" value="Lipase_3"/>
    <property type="match status" value="1"/>
</dbReference>
<dbReference type="PANTHER" id="PTHR45856">
    <property type="entry name" value="ALPHA/BETA-HYDROLASES SUPERFAMILY PROTEIN"/>
    <property type="match status" value="1"/>
</dbReference>
<dbReference type="GO" id="GO:0006629">
    <property type="term" value="P:lipid metabolic process"/>
    <property type="evidence" value="ECO:0007669"/>
    <property type="project" value="InterPro"/>
</dbReference>
<feature type="domain" description="Fungal lipase-type" evidence="1">
    <location>
        <begin position="69"/>
        <end position="196"/>
    </location>
</feature>
<evidence type="ECO:0000259" key="1">
    <source>
        <dbReference type="Pfam" id="PF01764"/>
    </source>
</evidence>
<dbReference type="SUPFAM" id="SSF53474">
    <property type="entry name" value="alpha/beta-Hydrolases"/>
    <property type="match status" value="1"/>
</dbReference>
<dbReference type="InterPro" id="IPR051218">
    <property type="entry name" value="Sec_MonoDiacylglyc_Lipase"/>
</dbReference>
<sequence length="287" mass="33177">MECGIDFNVILSFALRSQLAYIIHPQAWHLTERIGWRPPGTHHIYIQEAPKSEVNVVVEVDPIQKIQWIAVRGSSNFKNWILNFRYMQRRFSKNFMDHRVVIDLHTGFYIAADDVYTDILPHLQQNYRTHLTGHSLGGAIAVILMMFLKEDGYHVEQCITFGQPKITDRKGADMCQHLPLVRVIHHEDIVPLLPPRTLRTQLQGGYHHFGAEIILEHETGFHYNPHSTVAKMSTSEFWRSLWRAIAQSNLKSSLEPLQDHDLSFYLSGILQNLKSDASYSHKLTTVF</sequence>
<gene>
    <name evidence="2" type="ORF">GS597_18835</name>
</gene>
<evidence type="ECO:0000313" key="3">
    <source>
        <dbReference type="Proteomes" id="UP000607397"/>
    </source>
</evidence>
<dbReference type="Proteomes" id="UP000607397">
    <property type="component" value="Unassembled WGS sequence"/>
</dbReference>
<dbReference type="Pfam" id="PF01764">
    <property type="entry name" value="Lipase_3"/>
    <property type="match status" value="1"/>
</dbReference>
<organism evidence="2 3">
    <name type="scientific">Petrachloros mirabilis ULC683</name>
    <dbReference type="NCBI Taxonomy" id="2781853"/>
    <lineage>
        <taxon>Bacteria</taxon>
        <taxon>Bacillati</taxon>
        <taxon>Cyanobacteriota</taxon>
        <taxon>Cyanophyceae</taxon>
        <taxon>Synechococcales</taxon>
        <taxon>Petrachlorosaceae</taxon>
        <taxon>Petrachloros</taxon>
        <taxon>Petrachloros mirabilis</taxon>
    </lineage>
</organism>
<dbReference type="InterPro" id="IPR029058">
    <property type="entry name" value="AB_hydrolase_fold"/>
</dbReference>
<proteinExistence type="predicted"/>
<name>A0A8K2A8X5_9CYAN</name>
<reference evidence="2" key="1">
    <citation type="submission" date="2019-12" db="EMBL/GenBank/DDBJ databases">
        <title>High-Quality draft genome sequences of three cyanobacteria isolated from the limestone walls of the Old Cathedral of Coimbra.</title>
        <authorList>
            <person name="Tiago I."/>
            <person name="Soares F."/>
            <person name="Portugal A."/>
        </authorList>
    </citation>
    <scope>NUCLEOTIDE SEQUENCE [LARGE SCALE GENOMIC DNA]</scope>
    <source>
        <strain evidence="2">C</strain>
    </source>
</reference>
<dbReference type="AlphaFoldDB" id="A0A8K2A8X5"/>
<dbReference type="Gene3D" id="3.40.50.1820">
    <property type="entry name" value="alpha/beta hydrolase"/>
    <property type="match status" value="1"/>
</dbReference>
<evidence type="ECO:0000313" key="2">
    <source>
        <dbReference type="EMBL" id="NCJ08526.1"/>
    </source>
</evidence>
<dbReference type="InterPro" id="IPR002921">
    <property type="entry name" value="Fungal_lipase-type"/>
</dbReference>
<dbReference type="PANTHER" id="PTHR45856:SF21">
    <property type="entry name" value="FUNGAL LIPASE-LIKE DOMAIN-CONTAINING PROTEIN"/>
    <property type="match status" value="1"/>
</dbReference>